<feature type="region of interest" description="Disordered" evidence="7">
    <location>
        <begin position="208"/>
        <end position="228"/>
    </location>
</feature>
<keyword evidence="3" id="KW-0677">Repeat</keyword>
<evidence type="ECO:0000256" key="1">
    <source>
        <dbReference type="ARBA" id="ARBA00004123"/>
    </source>
</evidence>
<evidence type="ECO:0000256" key="3">
    <source>
        <dbReference type="ARBA" id="ARBA00022737"/>
    </source>
</evidence>
<comment type="caution">
    <text evidence="9">The sequence shown here is derived from an EMBL/GenBank/DDBJ whole genome shotgun (WGS) entry which is preliminary data.</text>
</comment>
<organism evidence="9 10">
    <name type="scientific">Knufia peltigerae</name>
    <dbReference type="NCBI Taxonomy" id="1002370"/>
    <lineage>
        <taxon>Eukaryota</taxon>
        <taxon>Fungi</taxon>
        <taxon>Dikarya</taxon>
        <taxon>Ascomycota</taxon>
        <taxon>Pezizomycotina</taxon>
        <taxon>Eurotiomycetes</taxon>
        <taxon>Chaetothyriomycetidae</taxon>
        <taxon>Chaetothyriales</taxon>
        <taxon>Trichomeriaceae</taxon>
        <taxon>Knufia</taxon>
    </lineage>
</organism>
<evidence type="ECO:0000259" key="8">
    <source>
        <dbReference type="Pfam" id="PF04082"/>
    </source>
</evidence>
<name>A0AA38YB08_9EURO</name>
<dbReference type="EMBL" id="JAPDRN010000010">
    <property type="protein sequence ID" value="KAJ9642089.1"/>
    <property type="molecule type" value="Genomic_DNA"/>
</dbReference>
<feature type="compositionally biased region" description="Basic and acidic residues" evidence="7">
    <location>
        <begin position="1"/>
        <end position="10"/>
    </location>
</feature>
<feature type="region of interest" description="Disordered" evidence="7">
    <location>
        <begin position="37"/>
        <end position="70"/>
    </location>
</feature>
<dbReference type="InterPro" id="IPR051059">
    <property type="entry name" value="VerF-like"/>
</dbReference>
<sequence length="916" mass="102242">MARHRQKDEEAGGEGLGVIESRKKLWRDAEGNIVNKRPAQGEACRVSAKKQATDGNYPHHTGSTITTEGCNPQTMIDAEPLSPPKSMLSAESLDHFSHQLPELPDDQDFIDHTAGPDMFDFLANSSWGSHTSSSLGIPGEMPMDDMFNPDTASSFNMPFTTMNNYNWLFDISDTTRISLPPSQNFNAMPDAQGPTRDHQLEALQYQTTSQPAIDPFRGNNRMPPSGSAEAMFRQPTLQQTSSSSSSSDAIQGTEMFQFGSLPAQNSMPTTAPSPRHVEPHMSSSDPTPELDFSPQTTTSPDSMQTQAANPGNMVSHMPNGLFNMQILPPSPPRRSMPTIDDLSRNEILDILVSAKPRTPEGSEISRDHPLLSLSSMQNYLDLFFSRFNVAYPLLHQATFDPSQTEPLLLLAVLLLGATYSEKAIHRLAVCIHDVLRAQIFQHSAFSSTPELWMLQTILLVECFGKSRAGQKQHDMAHLFHGLLINLIRRSDCQTVRQPNFGEGSGDLESDWRQAIDVELRKRLAFLCFLWDTQHAVLFSQSLCMSSFELRTTLPCNQTTWEANSAEEWWKYARKEPQISYLSVLKAYMNPDLGIQIPQLNALSRLLVLHGLMSVQWDMKRRDQTSLGMEKLNGSSCSDQTKWQDRLSQSYDAWKADFDTYCMNMTLSLGDNNPTRKAEFTRFSTATVAIYHAAHITLNVEILDLQIYAGARHIIGRPVTRADYDRSRRIVRDWAKPGGSTPAAKAAWHAAHLLRDGIMNLENWDVNNAFHYPWCLYLSTLTCWAFHFANTTDKSAYSGGGGGGGGVDSRERHHVSSTTSTSKDSPHLDNHNSNSNSVDDGIVWHAKAEMNALVSSMASVMPENLWRALGKYSTSGLTAVMAKHLSNIRWAVVHEGMKVLRGLVPERSINEYETFLR</sequence>
<feature type="region of interest" description="Disordered" evidence="7">
    <location>
        <begin position="1"/>
        <end position="20"/>
    </location>
</feature>
<evidence type="ECO:0000256" key="6">
    <source>
        <dbReference type="ARBA" id="ARBA00023242"/>
    </source>
</evidence>
<accession>A0AA38YB08</accession>
<dbReference type="InterPro" id="IPR007219">
    <property type="entry name" value="XnlR_reg_dom"/>
</dbReference>
<dbReference type="GO" id="GO:0000978">
    <property type="term" value="F:RNA polymerase II cis-regulatory region sequence-specific DNA binding"/>
    <property type="evidence" value="ECO:0007669"/>
    <property type="project" value="InterPro"/>
</dbReference>
<comment type="subcellular location">
    <subcellularLocation>
        <location evidence="1">Nucleus</location>
    </subcellularLocation>
</comment>
<keyword evidence="2" id="KW-0479">Metal-binding</keyword>
<dbReference type="Pfam" id="PF04082">
    <property type="entry name" value="Fungal_trans"/>
    <property type="match status" value="1"/>
</dbReference>
<dbReference type="GO" id="GO:0000785">
    <property type="term" value="C:chromatin"/>
    <property type="evidence" value="ECO:0007669"/>
    <property type="project" value="TreeGrafter"/>
</dbReference>
<feature type="compositionally biased region" description="Polar residues" evidence="7">
    <location>
        <begin position="293"/>
        <end position="309"/>
    </location>
</feature>
<proteinExistence type="predicted"/>
<feature type="compositionally biased region" description="Polar residues" evidence="7">
    <location>
        <begin position="262"/>
        <end position="272"/>
    </location>
</feature>
<reference evidence="9" key="1">
    <citation type="submission" date="2022-10" db="EMBL/GenBank/DDBJ databases">
        <title>Culturing micro-colonial fungi from biological soil crusts in the Mojave desert and describing Neophaeococcomyces mojavensis, and introducing the new genera and species Taxawa tesnikishii.</title>
        <authorList>
            <person name="Kurbessoian T."/>
            <person name="Stajich J.E."/>
        </authorList>
    </citation>
    <scope>NUCLEOTIDE SEQUENCE</scope>
    <source>
        <strain evidence="9">TK_35</strain>
    </source>
</reference>
<feature type="domain" description="Xylanolytic transcriptional activator regulatory" evidence="8">
    <location>
        <begin position="380"/>
        <end position="654"/>
    </location>
</feature>
<evidence type="ECO:0000256" key="2">
    <source>
        <dbReference type="ARBA" id="ARBA00022723"/>
    </source>
</evidence>
<keyword evidence="5" id="KW-0862">Zinc</keyword>
<dbReference type="GO" id="GO:0000981">
    <property type="term" value="F:DNA-binding transcription factor activity, RNA polymerase II-specific"/>
    <property type="evidence" value="ECO:0007669"/>
    <property type="project" value="InterPro"/>
</dbReference>
<evidence type="ECO:0000256" key="4">
    <source>
        <dbReference type="ARBA" id="ARBA00022771"/>
    </source>
</evidence>
<dbReference type="PANTHER" id="PTHR40626:SF18">
    <property type="entry name" value="NICOTINATE CATABOLISM CLUSTER-SPECIFIC TRANSCRIPTION FACTOR"/>
    <property type="match status" value="1"/>
</dbReference>
<evidence type="ECO:0000256" key="7">
    <source>
        <dbReference type="SAM" id="MobiDB-lite"/>
    </source>
</evidence>
<keyword evidence="10" id="KW-1185">Reference proteome</keyword>
<evidence type="ECO:0000313" key="10">
    <source>
        <dbReference type="Proteomes" id="UP001172681"/>
    </source>
</evidence>
<protein>
    <recommendedName>
        <fullName evidence="8">Xylanolytic transcriptional activator regulatory domain-containing protein</fullName>
    </recommendedName>
</protein>
<dbReference type="GO" id="GO:0006351">
    <property type="term" value="P:DNA-templated transcription"/>
    <property type="evidence" value="ECO:0007669"/>
    <property type="project" value="InterPro"/>
</dbReference>
<feature type="compositionally biased region" description="Gly residues" evidence="7">
    <location>
        <begin position="797"/>
        <end position="806"/>
    </location>
</feature>
<feature type="compositionally biased region" description="Polar residues" evidence="7">
    <location>
        <begin position="61"/>
        <end position="70"/>
    </location>
</feature>
<feature type="region of interest" description="Disordered" evidence="7">
    <location>
        <begin position="795"/>
        <end position="832"/>
    </location>
</feature>
<dbReference type="GO" id="GO:0005634">
    <property type="term" value="C:nucleus"/>
    <property type="evidence" value="ECO:0007669"/>
    <property type="project" value="UniProtKB-SubCell"/>
</dbReference>
<feature type="region of interest" description="Disordered" evidence="7">
    <location>
        <begin position="260"/>
        <end position="315"/>
    </location>
</feature>
<dbReference type="PANTHER" id="PTHR40626">
    <property type="entry name" value="MIP31509P"/>
    <property type="match status" value="1"/>
</dbReference>
<gene>
    <name evidence="9" type="ORF">H2204_002458</name>
</gene>
<dbReference type="CDD" id="cd12148">
    <property type="entry name" value="fungal_TF_MHR"/>
    <property type="match status" value="1"/>
</dbReference>
<dbReference type="AlphaFoldDB" id="A0AA38YB08"/>
<keyword evidence="6" id="KW-0539">Nucleus</keyword>
<evidence type="ECO:0000313" key="9">
    <source>
        <dbReference type="EMBL" id="KAJ9642089.1"/>
    </source>
</evidence>
<dbReference type="GO" id="GO:0008270">
    <property type="term" value="F:zinc ion binding"/>
    <property type="evidence" value="ECO:0007669"/>
    <property type="project" value="UniProtKB-KW"/>
</dbReference>
<keyword evidence="4" id="KW-0863">Zinc-finger</keyword>
<dbReference type="Proteomes" id="UP001172681">
    <property type="component" value="Unassembled WGS sequence"/>
</dbReference>
<evidence type="ECO:0000256" key="5">
    <source>
        <dbReference type="ARBA" id="ARBA00022833"/>
    </source>
</evidence>